<dbReference type="AlphaFoldDB" id="A0A1Y5TJH6"/>
<name>A0A1Y5TJH6_9RHOB</name>
<accession>A0A1Y5TJH6</accession>
<evidence type="ECO:0000256" key="1">
    <source>
        <dbReference type="SAM" id="MobiDB-lite"/>
    </source>
</evidence>
<dbReference type="RefSeq" id="WP_085893666.1">
    <property type="nucleotide sequence ID" value="NZ_FWFL01000011.1"/>
</dbReference>
<dbReference type="Pfam" id="PF18932">
    <property type="entry name" value="DUF5681"/>
    <property type="match status" value="1"/>
</dbReference>
<dbReference type="OrthoDB" id="2086138at2"/>
<dbReference type="Proteomes" id="UP000193827">
    <property type="component" value="Unassembled WGS sequence"/>
</dbReference>
<evidence type="ECO:0000259" key="2">
    <source>
        <dbReference type="Pfam" id="PF18932"/>
    </source>
</evidence>
<sequence length="129" mass="14293">MSDDHNVGYAKPPKSTRWQKGQSGNLKGRPKSKSEMILDAARILTQPVDARAPDGKTVRLDGVEAAYLSLCKKGLKGHKPSLLEAIRIMLEVGPAVQANANDEKVRREQILEKLERMGVKVPEDSKLRH</sequence>
<feature type="region of interest" description="Disordered" evidence="1">
    <location>
        <begin position="1"/>
        <end position="32"/>
    </location>
</feature>
<reference evidence="3 4" key="1">
    <citation type="submission" date="2017-03" db="EMBL/GenBank/DDBJ databases">
        <authorList>
            <person name="Afonso C.L."/>
            <person name="Miller P.J."/>
            <person name="Scott M.A."/>
            <person name="Spackman E."/>
            <person name="Goraichik I."/>
            <person name="Dimitrov K.M."/>
            <person name="Suarez D.L."/>
            <person name="Swayne D.E."/>
        </authorList>
    </citation>
    <scope>NUCLEOTIDE SEQUENCE [LARGE SCALE GENOMIC DNA]</scope>
    <source>
        <strain evidence="3 4">CECT 8287</strain>
    </source>
</reference>
<keyword evidence="4" id="KW-1185">Reference proteome</keyword>
<evidence type="ECO:0000313" key="4">
    <source>
        <dbReference type="Proteomes" id="UP000193827"/>
    </source>
</evidence>
<gene>
    <name evidence="3" type="ORF">PEL8287_03458</name>
</gene>
<evidence type="ECO:0000313" key="3">
    <source>
        <dbReference type="EMBL" id="SLN63420.1"/>
    </source>
</evidence>
<protein>
    <recommendedName>
        <fullName evidence="2">DUF5681 domain-containing protein</fullName>
    </recommendedName>
</protein>
<dbReference type="InterPro" id="IPR043736">
    <property type="entry name" value="DUF5681"/>
</dbReference>
<organism evidence="3 4">
    <name type="scientific">Roseovarius litorisediminis</name>
    <dbReference type="NCBI Taxonomy" id="1312363"/>
    <lineage>
        <taxon>Bacteria</taxon>
        <taxon>Pseudomonadati</taxon>
        <taxon>Pseudomonadota</taxon>
        <taxon>Alphaproteobacteria</taxon>
        <taxon>Rhodobacterales</taxon>
        <taxon>Roseobacteraceae</taxon>
        <taxon>Roseovarius</taxon>
    </lineage>
</organism>
<feature type="domain" description="DUF5681" evidence="2">
    <location>
        <begin position="14"/>
        <end position="88"/>
    </location>
</feature>
<proteinExistence type="predicted"/>
<dbReference type="EMBL" id="FWFL01000011">
    <property type="protein sequence ID" value="SLN63420.1"/>
    <property type="molecule type" value="Genomic_DNA"/>
</dbReference>
<feature type="compositionally biased region" description="Polar residues" evidence="1">
    <location>
        <begin position="16"/>
        <end position="25"/>
    </location>
</feature>